<sequence length="396" mass="46493">MELSDSWEEAVEDKLELVPKRRKAARRGVDIKIEMIHKVLWLFRKIMSPVEKPSIKEKTDLYIDERLREYVDSMEGLGEVDKTAILFRLLVLFGIPSRIYIVLSEEPRCFIESKILGRIKEHHGKYAGCVFSIDAALRVRDQSYHFSKSIRRHSASKYVVSGFSESKICKSVLDKEMTKCFDEIDDERMGKIPSTIEKMKRHPKFVVESMLKWDQCIYPKRPVFGIFRGEAVYSRENIVRLRTKEQLYKAGKDVRSAKPYRIVRRDKEIRLYAPWQTCELVVDGFSESMYQDYFHPNFIPRNCVYVDNKNAKDVAYLIGIPYRICFHGFSGGIPVNRGIFVEKKNLYVLSNFLSQYCKYAEMKEKNESFVLGLKKWKVLIRNAARYLRIRKGLGLK</sequence>
<name>A0A9Q9C1F4_ENCHE</name>
<dbReference type="Proteomes" id="UP001059546">
    <property type="component" value="Chromosome I"/>
</dbReference>
<evidence type="ECO:0000259" key="1">
    <source>
        <dbReference type="SMART" id="SM01030"/>
    </source>
</evidence>
<dbReference type="Pfam" id="PF10403">
    <property type="entry name" value="BHD_1"/>
    <property type="match status" value="1"/>
</dbReference>
<dbReference type="SMART" id="SM01030">
    <property type="entry name" value="BHD_1"/>
    <property type="match status" value="1"/>
</dbReference>
<dbReference type="GO" id="GO:0003684">
    <property type="term" value="F:damaged DNA binding"/>
    <property type="evidence" value="ECO:0007669"/>
    <property type="project" value="InterPro"/>
</dbReference>
<evidence type="ECO:0000313" key="2">
    <source>
        <dbReference type="EMBL" id="UTX42344.1"/>
    </source>
</evidence>
<dbReference type="GO" id="GO:0006289">
    <property type="term" value="P:nucleotide-excision repair"/>
    <property type="evidence" value="ECO:0007669"/>
    <property type="project" value="InterPro"/>
</dbReference>
<evidence type="ECO:0000313" key="3">
    <source>
        <dbReference type="Proteomes" id="UP001059546"/>
    </source>
</evidence>
<dbReference type="InterPro" id="IPR004583">
    <property type="entry name" value="DNA_repair_Rad4"/>
</dbReference>
<dbReference type="PANTHER" id="PTHR12135">
    <property type="entry name" value="DNA REPAIR PROTEIN XP-C / RAD4"/>
    <property type="match status" value="1"/>
</dbReference>
<dbReference type="InterPro" id="IPR018328">
    <property type="entry name" value="Rad4_beta-hairpin_dom3"/>
</dbReference>
<dbReference type="AlphaFoldDB" id="A0A9Q9C1F4"/>
<dbReference type="Pfam" id="PF10405">
    <property type="entry name" value="BHD_3"/>
    <property type="match status" value="1"/>
</dbReference>
<dbReference type="EMBL" id="CP075147">
    <property type="protein sequence ID" value="UTX42344.1"/>
    <property type="molecule type" value="Genomic_DNA"/>
</dbReference>
<dbReference type="PANTHER" id="PTHR12135:SF0">
    <property type="entry name" value="DNA REPAIR PROTEIN COMPLEMENTING XP-C CELLS"/>
    <property type="match status" value="1"/>
</dbReference>
<organism evidence="2 3">
    <name type="scientific">Encephalitozoon hellem</name>
    <name type="common">Microsporidian parasite</name>
    <dbReference type="NCBI Taxonomy" id="27973"/>
    <lineage>
        <taxon>Eukaryota</taxon>
        <taxon>Fungi</taxon>
        <taxon>Fungi incertae sedis</taxon>
        <taxon>Microsporidia</taxon>
        <taxon>Unikaryonidae</taxon>
        <taxon>Encephalitozoon</taxon>
    </lineage>
</organism>
<dbReference type="GO" id="GO:0000111">
    <property type="term" value="C:nucleotide-excision repair factor 2 complex"/>
    <property type="evidence" value="ECO:0007669"/>
    <property type="project" value="TreeGrafter"/>
</dbReference>
<dbReference type="GO" id="GO:0071942">
    <property type="term" value="C:XPC complex"/>
    <property type="evidence" value="ECO:0007669"/>
    <property type="project" value="TreeGrafter"/>
</dbReference>
<feature type="domain" description="Rad4 beta-hairpin" evidence="1">
    <location>
        <begin position="188"/>
        <end position="239"/>
    </location>
</feature>
<dbReference type="GO" id="GO:0005737">
    <property type="term" value="C:cytoplasm"/>
    <property type="evidence" value="ECO:0007669"/>
    <property type="project" value="TreeGrafter"/>
</dbReference>
<dbReference type="GO" id="GO:0003697">
    <property type="term" value="F:single-stranded DNA binding"/>
    <property type="evidence" value="ECO:0007669"/>
    <property type="project" value="TreeGrafter"/>
</dbReference>
<dbReference type="Gene3D" id="2.20.20.110">
    <property type="entry name" value="Rad4, beta-hairpin domain BHD1"/>
    <property type="match status" value="1"/>
</dbReference>
<reference evidence="2" key="1">
    <citation type="submission" date="2021-05" db="EMBL/GenBank/DDBJ databases">
        <title>Encephalitozoon hellem ATCC 50604 Complete Genome.</title>
        <authorList>
            <person name="Mascarenhas dos Santos A.C."/>
            <person name="Julian A.T."/>
            <person name="Pombert J.-F."/>
        </authorList>
    </citation>
    <scope>NUCLEOTIDE SEQUENCE</scope>
    <source>
        <strain evidence="2">ATCC 50604</strain>
    </source>
</reference>
<dbReference type="GO" id="GO:0006298">
    <property type="term" value="P:mismatch repair"/>
    <property type="evidence" value="ECO:0007669"/>
    <property type="project" value="TreeGrafter"/>
</dbReference>
<dbReference type="InterPro" id="IPR018326">
    <property type="entry name" value="Rad4_beta-hairpin_dom1"/>
</dbReference>
<accession>A0A9Q9C1F4</accession>
<gene>
    <name evidence="2" type="ORF">GPU96_01g00460</name>
</gene>
<proteinExistence type="predicted"/>
<protein>
    <submittedName>
        <fullName evidence="2">DNA repair protein Rad4</fullName>
    </submittedName>
</protein>